<dbReference type="CDD" id="cd05233">
    <property type="entry name" value="SDR_c"/>
    <property type="match status" value="1"/>
</dbReference>
<sequence length="237" mass="24294">MQPATAVITGAATGIGRALAEALHTRGTTLVLADIDTTNLDRTASRLDATPIRTDVADPQAMESLAAQTPQARLICLNAGIVGTNLGAPWEVPPDDWDRVFAVNVNGIVNGLRAFVPKLLATGEPAHVLITGSLAGLTAFPGGGAYGPSKHAVVALTEHAAMALVGTPVTISMICPALVATGMSTEGEDPADVAEQALRTIDDGVFAVVPGEWQETVVAQTRNLVTGQRPTPPAPAD</sequence>
<dbReference type="Gene3D" id="3.40.50.720">
    <property type="entry name" value="NAD(P)-binding Rossmann-like Domain"/>
    <property type="match status" value="1"/>
</dbReference>
<dbReference type="RefSeq" id="WP_344425008.1">
    <property type="nucleotide sequence ID" value="NZ_BAAANN010000024.1"/>
</dbReference>
<dbReference type="InterPro" id="IPR002347">
    <property type="entry name" value="SDR_fam"/>
</dbReference>
<evidence type="ECO:0000313" key="4">
    <source>
        <dbReference type="EMBL" id="GAA1973410.1"/>
    </source>
</evidence>
<evidence type="ECO:0000313" key="5">
    <source>
        <dbReference type="Proteomes" id="UP001501116"/>
    </source>
</evidence>
<dbReference type="PANTHER" id="PTHR43008">
    <property type="entry name" value="BENZIL REDUCTASE"/>
    <property type="match status" value="1"/>
</dbReference>
<evidence type="ECO:0000256" key="2">
    <source>
        <dbReference type="ARBA" id="ARBA00023002"/>
    </source>
</evidence>
<accession>A0ABN2RQZ5</accession>
<dbReference type="InterPro" id="IPR057326">
    <property type="entry name" value="KR_dom"/>
</dbReference>
<comment type="similarity">
    <text evidence="1">Belongs to the short-chain dehydrogenases/reductases (SDR) family.</text>
</comment>
<dbReference type="Proteomes" id="UP001501116">
    <property type="component" value="Unassembled WGS sequence"/>
</dbReference>
<keyword evidence="5" id="KW-1185">Reference proteome</keyword>
<evidence type="ECO:0000256" key="1">
    <source>
        <dbReference type="ARBA" id="ARBA00006484"/>
    </source>
</evidence>
<dbReference type="PRINTS" id="PR00081">
    <property type="entry name" value="GDHRDH"/>
</dbReference>
<organism evidence="4 5">
    <name type="scientific">Amycolatopsis minnesotensis</name>
    <dbReference type="NCBI Taxonomy" id="337894"/>
    <lineage>
        <taxon>Bacteria</taxon>
        <taxon>Bacillati</taxon>
        <taxon>Actinomycetota</taxon>
        <taxon>Actinomycetes</taxon>
        <taxon>Pseudonocardiales</taxon>
        <taxon>Pseudonocardiaceae</taxon>
        <taxon>Amycolatopsis</taxon>
    </lineage>
</organism>
<dbReference type="Pfam" id="PF00106">
    <property type="entry name" value="adh_short"/>
    <property type="match status" value="1"/>
</dbReference>
<gene>
    <name evidence="4" type="ORF">GCM10009754_55350</name>
</gene>
<protein>
    <recommendedName>
        <fullName evidence="3">Ketoreductase domain-containing protein</fullName>
    </recommendedName>
</protein>
<dbReference type="SMART" id="SM00822">
    <property type="entry name" value="PKS_KR"/>
    <property type="match status" value="1"/>
</dbReference>
<name>A0ABN2RQZ5_9PSEU</name>
<dbReference type="PANTHER" id="PTHR43008:SF7">
    <property type="entry name" value="SHORT CHAIN DEHYDROGENASE_REDUCTASE (AFU_ORTHOLOGUE AFUA_2G00830)"/>
    <property type="match status" value="1"/>
</dbReference>
<evidence type="ECO:0000259" key="3">
    <source>
        <dbReference type="SMART" id="SM00822"/>
    </source>
</evidence>
<reference evidence="4 5" key="1">
    <citation type="journal article" date="2019" name="Int. J. Syst. Evol. Microbiol.">
        <title>The Global Catalogue of Microorganisms (GCM) 10K type strain sequencing project: providing services to taxonomists for standard genome sequencing and annotation.</title>
        <authorList>
            <consortium name="The Broad Institute Genomics Platform"/>
            <consortium name="The Broad Institute Genome Sequencing Center for Infectious Disease"/>
            <person name="Wu L."/>
            <person name="Ma J."/>
        </authorList>
    </citation>
    <scope>NUCLEOTIDE SEQUENCE [LARGE SCALE GENOMIC DNA]</scope>
    <source>
        <strain evidence="4 5">JCM 14545</strain>
    </source>
</reference>
<proteinExistence type="inferred from homology"/>
<feature type="domain" description="Ketoreductase" evidence="3">
    <location>
        <begin position="4"/>
        <end position="196"/>
    </location>
</feature>
<keyword evidence="2" id="KW-0560">Oxidoreductase</keyword>
<dbReference type="SUPFAM" id="SSF51735">
    <property type="entry name" value="NAD(P)-binding Rossmann-fold domains"/>
    <property type="match status" value="1"/>
</dbReference>
<dbReference type="EMBL" id="BAAANN010000024">
    <property type="protein sequence ID" value="GAA1973410.1"/>
    <property type="molecule type" value="Genomic_DNA"/>
</dbReference>
<dbReference type="InterPro" id="IPR036291">
    <property type="entry name" value="NAD(P)-bd_dom_sf"/>
</dbReference>
<comment type="caution">
    <text evidence="4">The sequence shown here is derived from an EMBL/GenBank/DDBJ whole genome shotgun (WGS) entry which is preliminary data.</text>
</comment>